<dbReference type="InterPro" id="IPR001394">
    <property type="entry name" value="Peptidase_C19_UCH"/>
</dbReference>
<accession>A0A812DN48</accession>
<dbReference type="PROSITE" id="PS50235">
    <property type="entry name" value="USP_3"/>
    <property type="match status" value="1"/>
</dbReference>
<feature type="region of interest" description="Disordered" evidence="7">
    <location>
        <begin position="174"/>
        <end position="207"/>
    </location>
</feature>
<evidence type="ECO:0000313" key="11">
    <source>
        <dbReference type="Proteomes" id="UP000597762"/>
    </source>
</evidence>
<dbReference type="EMBL" id="CAHIKZ030003957">
    <property type="protein sequence ID" value="CAE1305742.1"/>
    <property type="molecule type" value="Genomic_DNA"/>
</dbReference>
<feature type="domain" description="UBP-type" evidence="9">
    <location>
        <begin position="40"/>
        <end position="168"/>
    </location>
</feature>
<gene>
    <name evidence="10" type="ORF">SPHA_58126</name>
</gene>
<dbReference type="InterPro" id="IPR038765">
    <property type="entry name" value="Papain-like_cys_pep_sf"/>
</dbReference>
<dbReference type="PROSITE" id="PS00972">
    <property type="entry name" value="USP_1"/>
    <property type="match status" value="1"/>
</dbReference>
<dbReference type="GO" id="GO:0016579">
    <property type="term" value="P:protein deubiquitination"/>
    <property type="evidence" value="ECO:0007669"/>
    <property type="project" value="InterPro"/>
</dbReference>
<evidence type="ECO:0000256" key="7">
    <source>
        <dbReference type="SAM" id="MobiDB-lite"/>
    </source>
</evidence>
<name>A0A812DN48_ACAPH</name>
<dbReference type="Gene3D" id="3.90.70.10">
    <property type="entry name" value="Cysteine proteinases"/>
    <property type="match status" value="2"/>
</dbReference>
<evidence type="ECO:0000256" key="4">
    <source>
        <dbReference type="ARBA" id="ARBA00022771"/>
    </source>
</evidence>
<dbReference type="AlphaFoldDB" id="A0A812DN48"/>
<dbReference type="InterPro" id="IPR013083">
    <property type="entry name" value="Znf_RING/FYVE/PHD"/>
</dbReference>
<evidence type="ECO:0000256" key="1">
    <source>
        <dbReference type="ARBA" id="ARBA00000707"/>
    </source>
</evidence>
<dbReference type="InterPro" id="IPR050185">
    <property type="entry name" value="Ub_carboxyl-term_hydrolase"/>
</dbReference>
<feature type="compositionally biased region" description="Acidic residues" evidence="7">
    <location>
        <begin position="274"/>
        <end position="284"/>
    </location>
</feature>
<feature type="compositionally biased region" description="Polar residues" evidence="7">
    <location>
        <begin position="574"/>
        <end position="603"/>
    </location>
</feature>
<keyword evidence="11" id="KW-1185">Reference proteome</keyword>
<dbReference type="GO" id="GO:0008270">
    <property type="term" value="F:zinc ion binding"/>
    <property type="evidence" value="ECO:0007669"/>
    <property type="project" value="UniProtKB-KW"/>
</dbReference>
<dbReference type="Pfam" id="PF02148">
    <property type="entry name" value="zf-UBP"/>
    <property type="match status" value="1"/>
</dbReference>
<organism evidence="10 11">
    <name type="scientific">Acanthosepion pharaonis</name>
    <name type="common">Pharaoh cuttlefish</name>
    <name type="synonym">Sepia pharaonis</name>
    <dbReference type="NCBI Taxonomy" id="158019"/>
    <lineage>
        <taxon>Eukaryota</taxon>
        <taxon>Metazoa</taxon>
        <taxon>Spiralia</taxon>
        <taxon>Lophotrochozoa</taxon>
        <taxon>Mollusca</taxon>
        <taxon>Cephalopoda</taxon>
        <taxon>Coleoidea</taxon>
        <taxon>Decapodiformes</taxon>
        <taxon>Sepiida</taxon>
        <taxon>Sepiina</taxon>
        <taxon>Sepiidae</taxon>
        <taxon>Acanthosepion</taxon>
    </lineage>
</organism>
<dbReference type="CDD" id="cd02667">
    <property type="entry name" value="Peptidase_C19K"/>
    <property type="match status" value="1"/>
</dbReference>
<evidence type="ECO:0000256" key="2">
    <source>
        <dbReference type="ARBA" id="ARBA00012759"/>
    </source>
</evidence>
<dbReference type="SUPFAM" id="SSF54001">
    <property type="entry name" value="Cysteine proteinases"/>
    <property type="match status" value="1"/>
</dbReference>
<dbReference type="PROSITE" id="PS00973">
    <property type="entry name" value="USP_2"/>
    <property type="match status" value="1"/>
</dbReference>
<feature type="region of interest" description="Disordered" evidence="7">
    <location>
        <begin position="484"/>
        <end position="523"/>
    </location>
</feature>
<dbReference type="Gene3D" id="3.30.40.10">
    <property type="entry name" value="Zinc/RING finger domain, C3HC4 (zinc finger)"/>
    <property type="match status" value="1"/>
</dbReference>
<keyword evidence="10" id="KW-0378">Hydrolase</keyword>
<evidence type="ECO:0000313" key="10">
    <source>
        <dbReference type="EMBL" id="CAE1305742.1"/>
    </source>
</evidence>
<feature type="compositionally biased region" description="Basic residues" evidence="7">
    <location>
        <begin position="490"/>
        <end position="502"/>
    </location>
</feature>
<feature type="domain" description="USP" evidence="8">
    <location>
        <begin position="220"/>
        <end position="1040"/>
    </location>
</feature>
<evidence type="ECO:0000256" key="3">
    <source>
        <dbReference type="ARBA" id="ARBA00022723"/>
    </source>
</evidence>
<keyword evidence="3" id="KW-0479">Metal-binding</keyword>
<feature type="region of interest" description="Disordered" evidence="7">
    <location>
        <begin position="256"/>
        <end position="287"/>
    </location>
</feature>
<dbReference type="Proteomes" id="UP000597762">
    <property type="component" value="Unassembled WGS sequence"/>
</dbReference>
<dbReference type="EC" id="3.4.19.12" evidence="2"/>
<dbReference type="OrthoDB" id="2020758at2759"/>
<dbReference type="InterPro" id="IPR028889">
    <property type="entry name" value="USP"/>
</dbReference>
<reference evidence="10" key="1">
    <citation type="submission" date="2021-01" db="EMBL/GenBank/DDBJ databases">
        <authorList>
            <person name="Li R."/>
            <person name="Bekaert M."/>
        </authorList>
    </citation>
    <scope>NUCLEOTIDE SEQUENCE</scope>
    <source>
        <strain evidence="10">Farmed</strain>
    </source>
</reference>
<feature type="region of interest" description="Disordered" evidence="7">
    <location>
        <begin position="538"/>
        <end position="607"/>
    </location>
</feature>
<dbReference type="InterPro" id="IPR018200">
    <property type="entry name" value="USP_CS"/>
</dbReference>
<proteinExistence type="predicted"/>
<feature type="region of interest" description="Disordered" evidence="7">
    <location>
        <begin position="626"/>
        <end position="671"/>
    </location>
</feature>
<feature type="region of interest" description="Disordered" evidence="7">
    <location>
        <begin position="725"/>
        <end position="760"/>
    </location>
</feature>
<evidence type="ECO:0000256" key="6">
    <source>
        <dbReference type="PROSITE-ProRule" id="PRU00502"/>
    </source>
</evidence>
<sequence>MIILGPSQSESYNMGKNRKLKLSQERSIGSESSEESIFGQGCPHVKKAVNFMAMRKVVLKEKLGDCRDCIRKGNDSNTKGQKPPDTETLIDGYEPTLWICLQCGHQGCDRNSQDKHALKHYETPRSSSHLIVINTTSWSTWCYKCDDEIPIEKHKKIIECLDFLKQQAGVSKLTLDSGKKEASSRLSNDTASENKGENKTAKGKAALSKNANSVMNVRIKGLSNLGNTCFFNAVLQNLSQTHGLENMLKDGNKKGASLSLPGWQPLGTDSCSEISDDSSDEDHSEDNTQAMAKLSSLVWRIFTKERRKGFKAEIAASTSANCNTRYQPPIDITIPEPGPLTRSLLAFLHEMTTSSNHNSTINPCSLFGQVCKKAPRFKGFQQQDSHELLRYLLDVMRNEEIRRARTGILRHFKLSENTNPNKVDNKTKTKIKEYGRQAKHTFIDRLFGGHLISTVSCEVCQHMSQIFEPFLDLSLPVTEEKVKHPAAERKQKRMAKKVAKWKARQDEDEEEMENEKETHKTEEIPTCNEIVDTSDADIEDNVENEVTPSNKKSNETNMNHHSMKEENKKEVGKTDSTLLTNDSKMPSKVASQNSLKMDSNGSTDGLHKELNQLTNRFECLQLTDKKTASNSEEDSKSCPTGDKIQDSNRSEQDCPQKKSEEQSEEQSGSFVAAETNGIAPLLHMACSSEGLEKGAIEASESVSKCNETDGSEQSAEIVTELPGKETNDASEEMPINNGSAFANHSGEGQGPVMASKSSSSSSIRVAQLLSNCSHGPPLAHPEEEDIDDVDEKEYINMSTIKRQAQAKSMSTLSPRYQPSSRECSIMSCLHQFTSAELLMGNNKVRCKNCTRRKAKNSSNNAAAEKEVVYTNASKQFLIFRPPAILTLHLKRFEQIGFSSRKVNRHVDFPFVLDIAPFCSALSQSVKKGQKNVLYSLYGIVEHNGRLSGGHYTAYVKVCKNNINKPNNFLSESQLDPKEYILRYRTLLLSGSSNEKVEPEVDVDNLVPSGKWYHISDSHVREVSETAVKNAQAYLLFYERIY</sequence>
<keyword evidence="5" id="KW-0862">Zinc</keyword>
<evidence type="ECO:0000259" key="8">
    <source>
        <dbReference type="PROSITE" id="PS50235"/>
    </source>
</evidence>
<protein>
    <recommendedName>
        <fullName evidence="2">ubiquitinyl hydrolase 1</fullName>
        <ecNumber evidence="2">3.4.19.12</ecNumber>
    </recommendedName>
</protein>
<feature type="compositionally biased region" description="Polar residues" evidence="7">
    <location>
        <begin position="544"/>
        <end position="560"/>
    </location>
</feature>
<comment type="catalytic activity">
    <reaction evidence="1">
        <text>Thiol-dependent hydrolysis of ester, thioester, amide, peptide and isopeptide bonds formed by the C-terminal Gly of ubiquitin (a 76-residue protein attached to proteins as an intracellular targeting signal).</text>
        <dbReference type="EC" id="3.4.19.12"/>
    </reaction>
</comment>
<dbReference type="Pfam" id="PF00443">
    <property type="entry name" value="UCH"/>
    <property type="match status" value="1"/>
</dbReference>
<comment type="caution">
    <text evidence="10">The sequence shown here is derived from an EMBL/GenBank/DDBJ whole genome shotgun (WGS) entry which is preliminary data.</text>
</comment>
<feature type="compositionally biased region" description="Basic and acidic residues" evidence="7">
    <location>
        <begin position="643"/>
        <end position="661"/>
    </location>
</feature>
<dbReference type="PANTHER" id="PTHR21646:SF39">
    <property type="entry name" value="UBIQUITIN CARBOXYL-TERMINAL HYDROLASE 16"/>
    <property type="match status" value="1"/>
</dbReference>
<feature type="compositionally biased region" description="Basic and acidic residues" evidence="7">
    <location>
        <begin position="562"/>
        <end position="573"/>
    </location>
</feature>
<dbReference type="SUPFAM" id="SSF57850">
    <property type="entry name" value="RING/U-box"/>
    <property type="match status" value="1"/>
</dbReference>
<keyword evidence="4 6" id="KW-0863">Zinc-finger</keyword>
<dbReference type="GO" id="GO:0004843">
    <property type="term" value="F:cysteine-type deubiquitinase activity"/>
    <property type="evidence" value="ECO:0007669"/>
    <property type="project" value="UniProtKB-EC"/>
</dbReference>
<evidence type="ECO:0000256" key="5">
    <source>
        <dbReference type="ARBA" id="ARBA00022833"/>
    </source>
</evidence>
<dbReference type="PROSITE" id="PS50271">
    <property type="entry name" value="ZF_UBP"/>
    <property type="match status" value="1"/>
</dbReference>
<dbReference type="PANTHER" id="PTHR21646">
    <property type="entry name" value="UBIQUITIN CARBOXYL-TERMINAL HYDROLASE"/>
    <property type="match status" value="1"/>
</dbReference>
<dbReference type="InterPro" id="IPR001607">
    <property type="entry name" value="Znf_UBP"/>
</dbReference>
<evidence type="ECO:0000259" key="9">
    <source>
        <dbReference type="PROSITE" id="PS50271"/>
    </source>
</evidence>